<sequence>MKNLFLTAGAMLIAGAAFAQTPSMVQVPTQQSSPTATATVGGNYSNINQKAVGSNALVEQQGTANASFIDQTGSDQSNKNEVYVKQWGNVQPSISGHLNYSDITQNGAGNDFTALQQGDENQNFGTQAGFDNIVMVKQGANSAQHAEHNIAISDQDGKENSAEIEQYYDNNVATIKQRNDQTAGIGNQSYQLQTANPNASAGHTAIGEQWGDDNKLVQMQDSGSPASGGGNYAESMQGSAAHSATNAFAQQKQSGDLNQAYASQLGANNTLFQEQLGSGNKAVASQADNPVNGSNLYAEQYQDGTDNEARSKQNGRNNEAYQEQYGLMNYSTIEQRGGVNPNDGNVALSIQDGTLNDSRIKQQARGNTAFADQTGDGQMSIINQNLTSNSSPNGHGYNSATVIQRNANVSLAPQVQRAGATRARF</sequence>
<keyword evidence="2 4" id="KW-0732">Signal</keyword>
<dbReference type="GO" id="GO:0007155">
    <property type="term" value="P:cell adhesion"/>
    <property type="evidence" value="ECO:0007669"/>
    <property type="project" value="InterPro"/>
</dbReference>
<evidence type="ECO:0000313" key="6">
    <source>
        <dbReference type="Proteomes" id="UP000029221"/>
    </source>
</evidence>
<dbReference type="eggNOG" id="ENOG5030D2R">
    <property type="taxonomic scope" value="Bacteria"/>
</dbReference>
<feature type="signal peptide" evidence="4">
    <location>
        <begin position="1"/>
        <end position="19"/>
    </location>
</feature>
<protein>
    <recommendedName>
        <fullName evidence="7">Curlin</fullName>
    </recommendedName>
</protein>
<accession>A0A090Q1J4</accession>
<feature type="chain" id="PRO_5001862725" description="Curlin" evidence="4">
    <location>
        <begin position="20"/>
        <end position="425"/>
    </location>
</feature>
<dbReference type="STRING" id="319236.BST91_03525"/>
<dbReference type="EMBL" id="BBML01000003">
    <property type="protein sequence ID" value="GAK96905.1"/>
    <property type="molecule type" value="Genomic_DNA"/>
</dbReference>
<keyword evidence="6" id="KW-1185">Reference proteome</keyword>
<evidence type="ECO:0008006" key="7">
    <source>
        <dbReference type="Google" id="ProtNLM"/>
    </source>
</evidence>
<evidence type="ECO:0000256" key="1">
    <source>
        <dbReference type="ARBA" id="ARBA00009766"/>
    </source>
</evidence>
<evidence type="ECO:0000256" key="2">
    <source>
        <dbReference type="ARBA" id="ARBA00022729"/>
    </source>
</evidence>
<gene>
    <name evidence="5" type="ORF">JCM19294_1214</name>
</gene>
<feature type="region of interest" description="Disordered" evidence="3">
    <location>
        <begin position="216"/>
        <end position="238"/>
    </location>
</feature>
<dbReference type="Pfam" id="PF07012">
    <property type="entry name" value="Curlin_rpt"/>
    <property type="match status" value="1"/>
</dbReference>
<comment type="similarity">
    <text evidence="1">Belongs to the CsgA/CsgB family.</text>
</comment>
<evidence type="ECO:0000256" key="4">
    <source>
        <dbReference type="SAM" id="SignalP"/>
    </source>
</evidence>
<organism evidence="5 6">
    <name type="scientific">Nonlabens tegetincola</name>
    <dbReference type="NCBI Taxonomy" id="323273"/>
    <lineage>
        <taxon>Bacteria</taxon>
        <taxon>Pseudomonadati</taxon>
        <taxon>Bacteroidota</taxon>
        <taxon>Flavobacteriia</taxon>
        <taxon>Flavobacteriales</taxon>
        <taxon>Flavobacteriaceae</taxon>
        <taxon>Nonlabens</taxon>
    </lineage>
</organism>
<reference evidence="5" key="1">
    <citation type="journal article" date="2014" name="Genome Announc.">
        <title>Draft Genome Sequences of Marine Flavobacterium Nonlabens Strains NR17, NR24, NR27, NR32, NR33, and Ara13.</title>
        <authorList>
            <person name="Nakanishi M."/>
            <person name="Meirelles P."/>
            <person name="Suzuki R."/>
            <person name="Takatani N."/>
            <person name="Mino S."/>
            <person name="Suda W."/>
            <person name="Oshima K."/>
            <person name="Hattori M."/>
            <person name="Ohkuma M."/>
            <person name="Hosokawa M."/>
            <person name="Miyashita K."/>
            <person name="Thompson F.L."/>
            <person name="Niwa A."/>
            <person name="Sawabe T."/>
            <person name="Sawabe T."/>
        </authorList>
    </citation>
    <scope>NUCLEOTIDE SEQUENCE [LARGE SCALE GENOMIC DNA]</scope>
    <source>
        <strain evidence="5">JCM 19294</strain>
    </source>
</reference>
<dbReference type="RefSeq" id="WP_042278438.1">
    <property type="nucleotide sequence ID" value="NZ_BBML01000003.1"/>
</dbReference>
<dbReference type="Proteomes" id="UP000029221">
    <property type="component" value="Unassembled WGS sequence"/>
</dbReference>
<name>A0A090Q1J4_9FLAO</name>
<comment type="caution">
    <text evidence="5">The sequence shown here is derived from an EMBL/GenBank/DDBJ whole genome shotgun (WGS) entry which is preliminary data.</text>
</comment>
<dbReference type="InterPro" id="IPR009742">
    <property type="entry name" value="Curlin_rpt"/>
</dbReference>
<evidence type="ECO:0000256" key="3">
    <source>
        <dbReference type="SAM" id="MobiDB-lite"/>
    </source>
</evidence>
<dbReference type="AlphaFoldDB" id="A0A090Q1J4"/>
<proteinExistence type="inferred from homology"/>
<dbReference type="GO" id="GO:0009289">
    <property type="term" value="C:pilus"/>
    <property type="evidence" value="ECO:0007669"/>
    <property type="project" value="InterPro"/>
</dbReference>
<evidence type="ECO:0000313" key="5">
    <source>
        <dbReference type="EMBL" id="GAK96905.1"/>
    </source>
</evidence>